<sequence length="388" mass="43213">MRSNDGGLRTFRIRVADDKLDDLRARLADVLWPPEPVGDAGTYGASRLRIEELVDHWRRRYDWHRWQARLNQHPQFTTTIDGTTVHFLHVLSPEPDALPLILTHGWPGSVAEFLDIIGPLSDPRQHGLDPAIAFHLVIPSLPGFGWSGPTTDGGWGPRRIARAWAVLMRRLGYRSYGAAGNDWGAIISPELGRIAPDEVVGVHVTQLYSLPDGESMAYPPTAEPSDLHKLAPRDREALDALRSLQHNGAAYSHIHTQRPQTLAYALSDSPAGLLAWNSPTMGDLDRDQLLTHVSIYWLTGTAGSPLRIYADESREEPPTGPTTVPLGLAQFARDIQAIRHYAERDHSNIVSWNVYDRGGHYAAHQEPDLLVTDLRTFFAPLRPRAVPT</sequence>
<dbReference type="Proteomes" id="UP001500393">
    <property type="component" value="Unassembled WGS sequence"/>
</dbReference>
<evidence type="ECO:0000313" key="6">
    <source>
        <dbReference type="Proteomes" id="UP001500393"/>
    </source>
</evidence>
<dbReference type="InterPro" id="IPR010497">
    <property type="entry name" value="Epoxide_hydro_N"/>
</dbReference>
<name>A0ABN2ETC0_9ACTN</name>
<dbReference type="InterPro" id="IPR029058">
    <property type="entry name" value="AB_hydrolase_fold"/>
</dbReference>
<gene>
    <name evidence="5" type="ORF">GCM10009789_82400</name>
</gene>
<dbReference type="PRINTS" id="PR00412">
    <property type="entry name" value="EPOXHYDRLASE"/>
</dbReference>
<dbReference type="Pfam" id="PF06441">
    <property type="entry name" value="EHN"/>
    <property type="match status" value="1"/>
</dbReference>
<dbReference type="PANTHER" id="PTHR21661:SF35">
    <property type="entry name" value="EPOXIDE HYDROLASE"/>
    <property type="match status" value="1"/>
</dbReference>
<dbReference type="SUPFAM" id="SSF53474">
    <property type="entry name" value="alpha/beta-Hydrolases"/>
    <property type="match status" value="1"/>
</dbReference>
<dbReference type="RefSeq" id="WP_344222218.1">
    <property type="nucleotide sequence ID" value="NZ_BAAAOS010000064.1"/>
</dbReference>
<dbReference type="InterPro" id="IPR000639">
    <property type="entry name" value="Epox_hydrolase-like"/>
</dbReference>
<keyword evidence="2" id="KW-0058">Aromatic hydrocarbons catabolism</keyword>
<dbReference type="EMBL" id="BAAAOS010000064">
    <property type="protein sequence ID" value="GAA1615852.1"/>
    <property type="molecule type" value="Genomic_DNA"/>
</dbReference>
<evidence type="ECO:0000256" key="2">
    <source>
        <dbReference type="ARBA" id="ARBA00022797"/>
    </source>
</evidence>
<evidence type="ECO:0000256" key="1">
    <source>
        <dbReference type="ARBA" id="ARBA00010088"/>
    </source>
</evidence>
<comment type="similarity">
    <text evidence="1">Belongs to the peptidase S33 family.</text>
</comment>
<dbReference type="InterPro" id="IPR016292">
    <property type="entry name" value="Epoxide_hydrolase"/>
</dbReference>
<keyword evidence="6" id="KW-1185">Reference proteome</keyword>
<feature type="domain" description="Epoxide hydrolase N-terminal" evidence="4">
    <location>
        <begin position="9"/>
        <end position="113"/>
    </location>
</feature>
<evidence type="ECO:0000259" key="4">
    <source>
        <dbReference type="Pfam" id="PF06441"/>
    </source>
</evidence>
<comment type="caution">
    <text evidence="5">The sequence shown here is derived from an EMBL/GenBank/DDBJ whole genome shotgun (WGS) entry which is preliminary data.</text>
</comment>
<evidence type="ECO:0000256" key="3">
    <source>
        <dbReference type="ARBA" id="ARBA00022801"/>
    </source>
</evidence>
<dbReference type="Gene3D" id="3.40.50.1820">
    <property type="entry name" value="alpha/beta hydrolase"/>
    <property type="match status" value="1"/>
</dbReference>
<organism evidence="5 6">
    <name type="scientific">Kribbella sancticallisti</name>
    <dbReference type="NCBI Taxonomy" id="460087"/>
    <lineage>
        <taxon>Bacteria</taxon>
        <taxon>Bacillati</taxon>
        <taxon>Actinomycetota</taxon>
        <taxon>Actinomycetes</taxon>
        <taxon>Propionibacteriales</taxon>
        <taxon>Kribbellaceae</taxon>
        <taxon>Kribbella</taxon>
    </lineage>
</organism>
<proteinExistence type="inferred from homology"/>
<reference evidence="5 6" key="1">
    <citation type="journal article" date="2019" name="Int. J. Syst. Evol. Microbiol.">
        <title>The Global Catalogue of Microorganisms (GCM) 10K type strain sequencing project: providing services to taxonomists for standard genome sequencing and annotation.</title>
        <authorList>
            <consortium name="The Broad Institute Genomics Platform"/>
            <consortium name="The Broad Institute Genome Sequencing Center for Infectious Disease"/>
            <person name="Wu L."/>
            <person name="Ma J."/>
        </authorList>
    </citation>
    <scope>NUCLEOTIDE SEQUENCE [LARGE SCALE GENOMIC DNA]</scope>
    <source>
        <strain evidence="5 6">JCM 14969</strain>
    </source>
</reference>
<dbReference type="PIRSF" id="PIRSF001112">
    <property type="entry name" value="Epoxide_hydrolase"/>
    <property type="match status" value="1"/>
</dbReference>
<dbReference type="PANTHER" id="PTHR21661">
    <property type="entry name" value="EPOXIDE HYDROLASE 1-RELATED"/>
    <property type="match status" value="1"/>
</dbReference>
<evidence type="ECO:0000313" key="5">
    <source>
        <dbReference type="EMBL" id="GAA1615852.1"/>
    </source>
</evidence>
<protein>
    <recommendedName>
        <fullName evidence="4">Epoxide hydrolase N-terminal domain-containing protein</fullName>
    </recommendedName>
</protein>
<keyword evidence="3" id="KW-0378">Hydrolase</keyword>
<accession>A0ABN2ETC0</accession>